<dbReference type="RefSeq" id="WP_189243957.1">
    <property type="nucleotide sequence ID" value="NZ_BMQP01000060.1"/>
</dbReference>
<dbReference type="InterPro" id="IPR005094">
    <property type="entry name" value="Endonuclease_MobA/VirD2"/>
</dbReference>
<name>A0A8J3WG52_PLARO</name>
<feature type="region of interest" description="Disordered" evidence="1">
    <location>
        <begin position="325"/>
        <end position="344"/>
    </location>
</feature>
<feature type="region of interest" description="Disordered" evidence="1">
    <location>
        <begin position="178"/>
        <end position="219"/>
    </location>
</feature>
<comment type="caution">
    <text evidence="3">The sequence shown here is derived from an EMBL/GenBank/DDBJ whole genome shotgun (WGS) entry which is preliminary data.</text>
</comment>
<keyword evidence="4" id="KW-1185">Reference proteome</keyword>
<dbReference type="AlphaFoldDB" id="A0A8J3WG52"/>
<organism evidence="3 4">
    <name type="scientific">Planobispora rosea</name>
    <dbReference type="NCBI Taxonomy" id="35762"/>
    <lineage>
        <taxon>Bacteria</taxon>
        <taxon>Bacillati</taxon>
        <taxon>Actinomycetota</taxon>
        <taxon>Actinomycetes</taxon>
        <taxon>Streptosporangiales</taxon>
        <taxon>Streptosporangiaceae</taxon>
        <taxon>Planobispora</taxon>
    </lineage>
</organism>
<dbReference type="Proteomes" id="UP000655044">
    <property type="component" value="Unassembled WGS sequence"/>
</dbReference>
<protein>
    <recommendedName>
        <fullName evidence="2">MobA/VirD2-like nuclease domain-containing protein</fullName>
    </recommendedName>
</protein>
<evidence type="ECO:0000313" key="3">
    <source>
        <dbReference type="EMBL" id="GIH88894.1"/>
    </source>
</evidence>
<evidence type="ECO:0000313" key="4">
    <source>
        <dbReference type="Proteomes" id="UP000655044"/>
    </source>
</evidence>
<gene>
    <name evidence="3" type="ORF">Pro02_73020</name>
</gene>
<dbReference type="Pfam" id="PF03432">
    <property type="entry name" value="Relaxase"/>
    <property type="match status" value="1"/>
</dbReference>
<evidence type="ECO:0000259" key="2">
    <source>
        <dbReference type="Pfam" id="PF03432"/>
    </source>
</evidence>
<feature type="domain" description="MobA/VirD2-like nuclease" evidence="2">
    <location>
        <begin position="81"/>
        <end position="176"/>
    </location>
</feature>
<proteinExistence type="predicted"/>
<feature type="compositionally biased region" description="Basic and acidic residues" evidence="1">
    <location>
        <begin position="193"/>
        <end position="202"/>
    </location>
</feature>
<evidence type="ECO:0000256" key="1">
    <source>
        <dbReference type="SAM" id="MobiDB-lite"/>
    </source>
</evidence>
<reference evidence="3" key="1">
    <citation type="submission" date="2021-01" db="EMBL/GenBank/DDBJ databases">
        <title>Whole genome shotgun sequence of Planobispora rosea NBRC 15558.</title>
        <authorList>
            <person name="Komaki H."/>
            <person name="Tamura T."/>
        </authorList>
    </citation>
    <scope>NUCLEOTIDE SEQUENCE</scope>
    <source>
        <strain evidence="3">NBRC 15558</strain>
    </source>
</reference>
<accession>A0A8J3WG52</accession>
<dbReference type="EMBL" id="BOOI01000093">
    <property type="protein sequence ID" value="GIH88894.1"/>
    <property type="molecule type" value="Genomic_DNA"/>
</dbReference>
<sequence>MIAKIATRYGTDIGGLVAYLLGPGRRHPHRDQHVIAADEMLEIADGTLLNTPAHRQRIRELGYALDDHRVAAGITPPRGWVWQCTFSLPPGERLSDAQWAVVARTLISRLGFDDDPASGRAACRWIAIHRGPSPTGNDHISVVVNLVREDCRTADPGRSWITASRLCAEMEQRFGLAPVPGRPGRGRAGYSRAEAERARRAQDAGAGPVPEADALQAPHPAEPDRVALSRIVAAAAARSTDEADFLHQVSTAGVWVRPRYAAEADGEVIGYAVARPDPEHRKPIWFSGGRLARELTLPTLRAGWPSGTAEHARAHWAQCAQAWMDPPVPDAADAGPPDSVTPAD</sequence>